<protein>
    <submittedName>
        <fullName evidence="1">Uncharacterized protein</fullName>
    </submittedName>
</protein>
<name>A0A3M7PZZ6_BRAPC</name>
<sequence length="177" mass="21023">MDRLKEDLLKLVSKNTVILREEKLCMKFYNTVDNHERVKQAQNKQYVENVERAIVERIEGLTYSDIKNEAKWLWEKNGTNKQRVSKIDRESGNKIGTEEENQRKNLDFFGQIFNTRGKKKRTIKRHLNAFFYVLFEQNCSQPHSPNLFIAVFKPFLKLINIDDEIILTEFSGINEHD</sequence>
<proteinExistence type="predicted"/>
<dbReference type="AlphaFoldDB" id="A0A3M7PZZ6"/>
<evidence type="ECO:0000313" key="1">
    <source>
        <dbReference type="EMBL" id="RNA04238.1"/>
    </source>
</evidence>
<evidence type="ECO:0000313" key="2">
    <source>
        <dbReference type="Proteomes" id="UP000276133"/>
    </source>
</evidence>
<accession>A0A3M7PZZ6</accession>
<reference evidence="1 2" key="1">
    <citation type="journal article" date="2018" name="Sci. Rep.">
        <title>Genomic signatures of local adaptation to the degree of environmental predictability in rotifers.</title>
        <authorList>
            <person name="Franch-Gras L."/>
            <person name="Hahn C."/>
            <person name="Garcia-Roger E.M."/>
            <person name="Carmona M.J."/>
            <person name="Serra M."/>
            <person name="Gomez A."/>
        </authorList>
    </citation>
    <scope>NUCLEOTIDE SEQUENCE [LARGE SCALE GENOMIC DNA]</scope>
    <source>
        <strain evidence="1">HYR1</strain>
    </source>
</reference>
<dbReference type="EMBL" id="REGN01008190">
    <property type="protein sequence ID" value="RNA04238.1"/>
    <property type="molecule type" value="Genomic_DNA"/>
</dbReference>
<gene>
    <name evidence="1" type="ORF">BpHYR1_029843</name>
</gene>
<comment type="caution">
    <text evidence="1">The sequence shown here is derived from an EMBL/GenBank/DDBJ whole genome shotgun (WGS) entry which is preliminary data.</text>
</comment>
<dbReference type="Proteomes" id="UP000276133">
    <property type="component" value="Unassembled WGS sequence"/>
</dbReference>
<organism evidence="1 2">
    <name type="scientific">Brachionus plicatilis</name>
    <name type="common">Marine rotifer</name>
    <name type="synonym">Brachionus muelleri</name>
    <dbReference type="NCBI Taxonomy" id="10195"/>
    <lineage>
        <taxon>Eukaryota</taxon>
        <taxon>Metazoa</taxon>
        <taxon>Spiralia</taxon>
        <taxon>Gnathifera</taxon>
        <taxon>Rotifera</taxon>
        <taxon>Eurotatoria</taxon>
        <taxon>Monogononta</taxon>
        <taxon>Pseudotrocha</taxon>
        <taxon>Ploima</taxon>
        <taxon>Brachionidae</taxon>
        <taxon>Brachionus</taxon>
    </lineage>
</organism>
<keyword evidence="2" id="KW-1185">Reference proteome</keyword>